<evidence type="ECO:0000313" key="4">
    <source>
        <dbReference type="Proteomes" id="UP000774804"/>
    </source>
</evidence>
<evidence type="ECO:0000313" key="3">
    <source>
        <dbReference type="EMBL" id="KAG3226212.1"/>
    </source>
</evidence>
<dbReference type="EMBL" id="RCMI01000081">
    <property type="protein sequence ID" value="KAG2937250.1"/>
    <property type="molecule type" value="Genomic_DNA"/>
</dbReference>
<dbReference type="Proteomes" id="UP000774804">
    <property type="component" value="Unassembled WGS sequence"/>
</dbReference>
<dbReference type="EMBL" id="RCMK01000038">
    <property type="protein sequence ID" value="KAG2952382.1"/>
    <property type="molecule type" value="Genomic_DNA"/>
</dbReference>
<name>A0A8T1L574_9STRA</name>
<dbReference type="Proteomes" id="UP000736787">
    <property type="component" value="Unassembled WGS sequence"/>
</dbReference>
<evidence type="ECO:0000313" key="2">
    <source>
        <dbReference type="EMBL" id="KAG2952382.1"/>
    </source>
</evidence>
<accession>A0A8T1L574</accession>
<dbReference type="Proteomes" id="UP000760860">
    <property type="component" value="Unassembled WGS sequence"/>
</dbReference>
<comment type="caution">
    <text evidence="1">The sequence shown here is derived from an EMBL/GenBank/DDBJ whole genome shotgun (WGS) entry which is preliminary data.</text>
</comment>
<sequence length="72" mass="8552">MAKSKRTGHEFQLRLTTPVPVQYETAPEQCETAVNYKGNLPKIDKLHDLFHWLWSKREKFQSKRDKPRGQRA</sequence>
<organism evidence="1 4">
    <name type="scientific">Phytophthora cactorum</name>
    <dbReference type="NCBI Taxonomy" id="29920"/>
    <lineage>
        <taxon>Eukaryota</taxon>
        <taxon>Sar</taxon>
        <taxon>Stramenopiles</taxon>
        <taxon>Oomycota</taxon>
        <taxon>Peronosporomycetes</taxon>
        <taxon>Peronosporales</taxon>
        <taxon>Peronosporaceae</taxon>
        <taxon>Phytophthora</taxon>
    </lineage>
</organism>
<reference evidence="1" key="1">
    <citation type="submission" date="2018-10" db="EMBL/GenBank/DDBJ databases">
        <title>Effector identification in a new, highly contiguous assembly of the strawberry crown rot pathogen Phytophthora cactorum.</title>
        <authorList>
            <person name="Armitage A.D."/>
            <person name="Nellist C.F."/>
            <person name="Bates H."/>
            <person name="Vickerstaff R.J."/>
            <person name="Harrison R.J."/>
        </authorList>
    </citation>
    <scope>NUCLEOTIDE SEQUENCE</scope>
    <source>
        <strain evidence="1">4032</strain>
        <strain evidence="2">4040</strain>
        <strain evidence="3">P421</strain>
    </source>
</reference>
<dbReference type="EMBL" id="RCMV01000063">
    <property type="protein sequence ID" value="KAG3226212.1"/>
    <property type="molecule type" value="Genomic_DNA"/>
</dbReference>
<proteinExistence type="predicted"/>
<evidence type="ECO:0000313" key="1">
    <source>
        <dbReference type="EMBL" id="KAG2937250.1"/>
    </source>
</evidence>
<dbReference type="AlphaFoldDB" id="A0A8T1L574"/>
<protein>
    <submittedName>
        <fullName evidence="1">Uncharacterized protein</fullName>
    </submittedName>
</protein>
<gene>
    <name evidence="1" type="ORF">PC115_g4303</name>
    <name evidence="2" type="ORF">PC117_g2866</name>
    <name evidence="3" type="ORF">PC129_g3181</name>
</gene>